<dbReference type="Pfam" id="PF22513">
    <property type="entry name" value="FitA-like_RHH"/>
    <property type="match status" value="1"/>
</dbReference>
<dbReference type="Proteomes" id="UP000808215">
    <property type="component" value="Unassembled WGS sequence"/>
</dbReference>
<evidence type="ECO:0000313" key="2">
    <source>
        <dbReference type="EMBL" id="MBJ9688943.1"/>
    </source>
</evidence>
<evidence type="ECO:0000313" key="4">
    <source>
        <dbReference type="EMBL" id="PRH38153.1"/>
    </source>
</evidence>
<reference evidence="3" key="3">
    <citation type="submission" date="2023-07" db="EMBL/GenBank/DDBJ databases">
        <title>A collection of bacterial strains from the Burkholderia cepacia Research Laboratory and Repository.</title>
        <authorList>
            <person name="Lipuma J."/>
            <person name="Spilker T."/>
            <person name="Caverly L."/>
        </authorList>
    </citation>
    <scope>NUCLEOTIDE SEQUENCE</scope>
    <source>
        <strain evidence="3">AU44268</strain>
    </source>
</reference>
<evidence type="ECO:0000313" key="3">
    <source>
        <dbReference type="EMBL" id="MDN7797561.1"/>
    </source>
</evidence>
<proteinExistence type="predicted"/>
<gene>
    <name evidence="4" type="ORF">C6T65_33090</name>
    <name evidence="2" type="ORF">I5589_17860</name>
    <name evidence="3" type="ORF">QZM33_21720</name>
</gene>
<dbReference type="InterPro" id="IPR013321">
    <property type="entry name" value="Arc_rbn_hlx_hlx"/>
</dbReference>
<dbReference type="InterPro" id="IPR010985">
    <property type="entry name" value="Ribbon_hlx_hlx"/>
</dbReference>
<dbReference type="AlphaFoldDB" id="A0A132DHM6"/>
<dbReference type="Gene3D" id="1.10.1220.10">
    <property type="entry name" value="Met repressor-like"/>
    <property type="match status" value="1"/>
</dbReference>
<dbReference type="OMA" id="TQTECCA"/>
<dbReference type="EMBL" id="PVHK01000253">
    <property type="protein sequence ID" value="PRH38153.1"/>
    <property type="molecule type" value="Genomic_DNA"/>
</dbReference>
<keyword evidence="6" id="KW-1185">Reference proteome</keyword>
<comment type="caution">
    <text evidence="4">The sequence shown here is derived from an EMBL/GenBank/DDBJ whole genome shotgun (WGS) entry which is preliminary data.</text>
</comment>
<feature type="domain" description="Antitoxin FitA-like ribbon-helix-helix" evidence="1">
    <location>
        <begin position="2"/>
        <end position="40"/>
    </location>
</feature>
<dbReference type="Proteomes" id="UP000237632">
    <property type="component" value="Unassembled WGS sequence"/>
</dbReference>
<dbReference type="SUPFAM" id="SSF47598">
    <property type="entry name" value="Ribbon-helix-helix"/>
    <property type="match status" value="1"/>
</dbReference>
<dbReference type="GeneID" id="45680077"/>
<organism evidence="4 5">
    <name type="scientific">Burkholderia vietnamiensis</name>
    <dbReference type="NCBI Taxonomy" id="60552"/>
    <lineage>
        <taxon>Bacteria</taxon>
        <taxon>Pseudomonadati</taxon>
        <taxon>Pseudomonadota</taxon>
        <taxon>Betaproteobacteria</taxon>
        <taxon>Burkholderiales</taxon>
        <taxon>Burkholderiaceae</taxon>
        <taxon>Burkholderia</taxon>
        <taxon>Burkholderia cepacia complex</taxon>
    </lineage>
</organism>
<dbReference type="EMBL" id="JADVKH010000039">
    <property type="protein sequence ID" value="MBJ9688943.1"/>
    <property type="molecule type" value="Genomic_DNA"/>
</dbReference>
<sequence length="77" mass="8379">MATLLVRNVDEELVQSLRERAAANGRSAEAEHREILAKALRAPQRKTFAQVLMSIPNVGTDADFARVDDGEAANVFG</sequence>
<dbReference type="GO" id="GO:0006355">
    <property type="term" value="P:regulation of DNA-templated transcription"/>
    <property type="evidence" value="ECO:0007669"/>
    <property type="project" value="InterPro"/>
</dbReference>
<protein>
    <submittedName>
        <fullName evidence="4">DNA-binding protein</fullName>
    </submittedName>
</protein>
<keyword evidence="4" id="KW-0238">DNA-binding</keyword>
<reference evidence="2 6" key="2">
    <citation type="submission" date="2020-11" db="EMBL/GenBank/DDBJ databases">
        <title>Enhanced detection system for hospital associated transmission using whole genome sequencing surveillance.</title>
        <authorList>
            <person name="Harrison L.H."/>
            <person name="Van Tyne D."/>
            <person name="Marsh J.W."/>
            <person name="Griffith M.P."/>
            <person name="Snyder D.J."/>
            <person name="Cooper V.S."/>
            <person name="Mustapha M."/>
        </authorList>
    </citation>
    <scope>NUCLEOTIDE SEQUENCE [LARGE SCALE GENOMIC DNA]</scope>
    <source>
        <strain evidence="2 6">BC00020</strain>
    </source>
</reference>
<dbReference type="RefSeq" id="WP_011883461.1">
    <property type="nucleotide sequence ID" value="NZ_BGKC01000024.1"/>
</dbReference>
<reference evidence="4 5" key="1">
    <citation type="submission" date="2018-03" db="EMBL/GenBank/DDBJ databases">
        <authorList>
            <person name="Nguyen K."/>
            <person name="Fouts D."/>
            <person name="Sutton G."/>
        </authorList>
    </citation>
    <scope>NUCLEOTIDE SEQUENCE [LARGE SCALE GENOMIC DNA]</scope>
    <source>
        <strain evidence="4 5">AU3578</strain>
    </source>
</reference>
<dbReference type="GO" id="GO:0003677">
    <property type="term" value="F:DNA binding"/>
    <property type="evidence" value="ECO:0007669"/>
    <property type="project" value="UniProtKB-KW"/>
</dbReference>
<dbReference type="InterPro" id="IPR053853">
    <property type="entry name" value="FitA-like_RHH"/>
</dbReference>
<accession>A0A132DHM6</accession>
<dbReference type="Proteomes" id="UP001171620">
    <property type="component" value="Unassembled WGS sequence"/>
</dbReference>
<evidence type="ECO:0000259" key="1">
    <source>
        <dbReference type="Pfam" id="PF22513"/>
    </source>
</evidence>
<evidence type="ECO:0000313" key="6">
    <source>
        <dbReference type="Proteomes" id="UP000808215"/>
    </source>
</evidence>
<name>A0A132DHM6_BURVI</name>
<evidence type="ECO:0000313" key="5">
    <source>
        <dbReference type="Proteomes" id="UP000237632"/>
    </source>
</evidence>
<dbReference type="EMBL" id="JAUJRV010000019">
    <property type="protein sequence ID" value="MDN7797561.1"/>
    <property type="molecule type" value="Genomic_DNA"/>
</dbReference>